<reference evidence="2 3" key="1">
    <citation type="submission" date="2017-04" db="EMBL/GenBank/DDBJ databases">
        <title>Novel microbial lineages endemic to geothermal iron-oxide mats fill important gaps in the evolutionary history of Archaea.</title>
        <authorList>
            <person name="Jay Z.J."/>
            <person name="Beam J.P."/>
            <person name="Dlakic M."/>
            <person name="Rusch D.B."/>
            <person name="Kozubal M.A."/>
            <person name="Inskeep W.P."/>
        </authorList>
    </citation>
    <scope>NUCLEOTIDE SEQUENCE [LARGE SCALE GENOMIC DNA]</scope>
    <source>
        <strain evidence="2">OSP_D</strain>
    </source>
</reference>
<keyword evidence="1" id="KW-0812">Transmembrane</keyword>
<accession>A0A2R6AQS7</accession>
<evidence type="ECO:0000313" key="2">
    <source>
        <dbReference type="EMBL" id="PSN88749.1"/>
    </source>
</evidence>
<dbReference type="Proteomes" id="UP000240322">
    <property type="component" value="Unassembled WGS sequence"/>
</dbReference>
<comment type="caution">
    <text evidence="2">The sequence shown here is derived from an EMBL/GenBank/DDBJ whole genome shotgun (WGS) entry which is preliminary data.</text>
</comment>
<organism evidence="2 3">
    <name type="scientific">Candidatus Marsarchaeota G2 archaeon OSP_D</name>
    <dbReference type="NCBI Taxonomy" id="1978157"/>
    <lineage>
        <taxon>Archaea</taxon>
        <taxon>Candidatus Marsarchaeota</taxon>
        <taxon>Candidatus Marsarchaeota group 2</taxon>
    </lineage>
</organism>
<protein>
    <submittedName>
        <fullName evidence="2">Uncharacterized protein</fullName>
    </submittedName>
</protein>
<name>A0A2R6AQS7_9ARCH</name>
<sequence length="103" mass="11433">MVVIAMRIVFPANLQGSKTARKPKSLGIRSLMTTITIVYGVLALLAVLFNLPHTNLFTRGLQSLMGFILVEKLWASLSQSGLINTQITNQEIQWLTGTRVFMV</sequence>
<evidence type="ECO:0000313" key="3">
    <source>
        <dbReference type="Proteomes" id="UP000240322"/>
    </source>
</evidence>
<feature type="transmembrane region" description="Helical" evidence="1">
    <location>
        <begin position="31"/>
        <end position="51"/>
    </location>
</feature>
<dbReference type="EMBL" id="NEXE01000113">
    <property type="protein sequence ID" value="PSN88749.1"/>
    <property type="molecule type" value="Genomic_DNA"/>
</dbReference>
<gene>
    <name evidence="2" type="ORF">B9Q03_09065</name>
</gene>
<dbReference type="AlphaFoldDB" id="A0A2R6AQS7"/>
<proteinExistence type="predicted"/>
<keyword evidence="1" id="KW-0472">Membrane</keyword>
<keyword evidence="1" id="KW-1133">Transmembrane helix</keyword>
<evidence type="ECO:0000256" key="1">
    <source>
        <dbReference type="SAM" id="Phobius"/>
    </source>
</evidence>